<keyword evidence="3" id="KW-1185">Reference proteome</keyword>
<dbReference type="PIRSF" id="PIRSF029720">
    <property type="entry name" value="UCP029720"/>
    <property type="match status" value="1"/>
</dbReference>
<reference evidence="2 3" key="1">
    <citation type="submission" date="2019-03" db="EMBL/GenBank/DDBJ databases">
        <title>Genomic Encyclopedia of Type Strains, Phase IV (KMG-IV): sequencing the most valuable type-strain genomes for metagenomic binning, comparative biology and taxonomic classification.</title>
        <authorList>
            <person name="Goeker M."/>
        </authorList>
    </citation>
    <scope>NUCLEOTIDE SEQUENCE [LARGE SCALE GENOMIC DNA]</scope>
    <source>
        <strain evidence="2 3">DSM 100309</strain>
    </source>
</reference>
<dbReference type="InterPro" id="IPR014558">
    <property type="entry name" value="UCP029720"/>
</dbReference>
<dbReference type="PANTHER" id="PTHR39335">
    <property type="entry name" value="BLL4220 PROTEIN"/>
    <property type="match status" value="1"/>
</dbReference>
<dbReference type="InterPro" id="IPR005297">
    <property type="entry name" value="Lipoprotein_repeat"/>
</dbReference>
<comment type="caution">
    <text evidence="2">The sequence shown here is derived from an EMBL/GenBank/DDBJ whole genome shotgun (WGS) entry which is preliminary data.</text>
</comment>
<dbReference type="RefSeq" id="WP_124945244.1">
    <property type="nucleotide sequence ID" value="NZ_BHVT01000009.1"/>
</dbReference>
<evidence type="ECO:0000313" key="3">
    <source>
        <dbReference type="Proteomes" id="UP000295367"/>
    </source>
</evidence>
<evidence type="ECO:0000313" key="2">
    <source>
        <dbReference type="EMBL" id="TCV86417.1"/>
    </source>
</evidence>
<name>A0A4R3Y420_9PROT</name>
<dbReference type="AlphaFoldDB" id="A0A4R3Y420"/>
<dbReference type="Pfam" id="PF03640">
    <property type="entry name" value="Lipoprotein_15"/>
    <property type="match status" value="2"/>
</dbReference>
<dbReference type="EMBL" id="SMCO01000007">
    <property type="protein sequence ID" value="TCV86417.1"/>
    <property type="molecule type" value="Genomic_DNA"/>
</dbReference>
<dbReference type="GO" id="GO:0043448">
    <property type="term" value="P:alkane catabolic process"/>
    <property type="evidence" value="ECO:0007669"/>
    <property type="project" value="TreeGrafter"/>
</dbReference>
<proteinExistence type="predicted"/>
<dbReference type="Proteomes" id="UP000295367">
    <property type="component" value="Unassembled WGS sequence"/>
</dbReference>
<sequence length="129" mass="13768">MNILKTLTLTTACLIAFAAQPALSEDAPKFPAKKAMGVVVTNAGMTLYTFDKDTAGSGKSVCNDACATNWPPFAAEGAQDAGPFTVITRDNGSKQWALKGKPLYLYAKDEKPGDMNGDNVNDVWHIIVQ</sequence>
<gene>
    <name evidence="2" type="ORF">EDC63_107105</name>
</gene>
<protein>
    <submittedName>
        <fullName evidence="2">Putative lipoprotein with Yx(FWY)xxD motif</fullName>
    </submittedName>
</protein>
<feature type="chain" id="PRO_5020876235" evidence="1">
    <location>
        <begin position="25"/>
        <end position="129"/>
    </location>
</feature>
<keyword evidence="1" id="KW-0732">Signal</keyword>
<accession>A0A4R3Y420</accession>
<keyword evidence="2" id="KW-0449">Lipoprotein</keyword>
<evidence type="ECO:0000256" key="1">
    <source>
        <dbReference type="SAM" id="SignalP"/>
    </source>
</evidence>
<dbReference type="PANTHER" id="PTHR39335:SF1">
    <property type="entry name" value="BLL4220 PROTEIN"/>
    <property type="match status" value="1"/>
</dbReference>
<dbReference type="OrthoDB" id="9800666at2"/>
<organism evidence="2 3">
    <name type="scientific">Sulfurirhabdus autotrophica</name>
    <dbReference type="NCBI Taxonomy" id="1706046"/>
    <lineage>
        <taxon>Bacteria</taxon>
        <taxon>Pseudomonadati</taxon>
        <taxon>Pseudomonadota</taxon>
        <taxon>Betaproteobacteria</taxon>
        <taxon>Nitrosomonadales</taxon>
        <taxon>Sulfuricellaceae</taxon>
        <taxon>Sulfurirhabdus</taxon>
    </lineage>
</organism>
<feature type="signal peptide" evidence="1">
    <location>
        <begin position="1"/>
        <end position="24"/>
    </location>
</feature>